<dbReference type="AlphaFoldDB" id="A0A8J5VHT0"/>
<dbReference type="OrthoDB" id="624912at2759"/>
<evidence type="ECO:0000313" key="1">
    <source>
        <dbReference type="EMBL" id="KAG8071417.1"/>
    </source>
</evidence>
<name>A0A8J5VHT0_ZIZPA</name>
<sequence>MVEDAGFPAECAAVVEDFIKQSTSKASNSIWAGVVITVELAPTGTIVHYDGGDSDNEEAGVIRDDCSWISGYP</sequence>
<comment type="caution">
    <text evidence="1">The sequence shown here is derived from an EMBL/GenBank/DDBJ whole genome shotgun (WGS) entry which is preliminary data.</text>
</comment>
<accession>A0A8J5VHT0</accession>
<protein>
    <submittedName>
        <fullName evidence="1">Uncharacterized protein</fullName>
    </submittedName>
</protein>
<organism evidence="1 2">
    <name type="scientific">Zizania palustris</name>
    <name type="common">Northern wild rice</name>
    <dbReference type="NCBI Taxonomy" id="103762"/>
    <lineage>
        <taxon>Eukaryota</taxon>
        <taxon>Viridiplantae</taxon>
        <taxon>Streptophyta</taxon>
        <taxon>Embryophyta</taxon>
        <taxon>Tracheophyta</taxon>
        <taxon>Spermatophyta</taxon>
        <taxon>Magnoliopsida</taxon>
        <taxon>Liliopsida</taxon>
        <taxon>Poales</taxon>
        <taxon>Poaceae</taxon>
        <taxon>BOP clade</taxon>
        <taxon>Oryzoideae</taxon>
        <taxon>Oryzeae</taxon>
        <taxon>Zizaniinae</taxon>
        <taxon>Zizania</taxon>
    </lineage>
</organism>
<reference evidence="1" key="2">
    <citation type="submission" date="2021-02" db="EMBL/GenBank/DDBJ databases">
        <authorList>
            <person name="Kimball J.A."/>
            <person name="Haas M.W."/>
            <person name="Macchietto M."/>
            <person name="Kono T."/>
            <person name="Duquette J."/>
            <person name="Shao M."/>
        </authorList>
    </citation>
    <scope>NUCLEOTIDE SEQUENCE</scope>
    <source>
        <tissue evidence="1">Fresh leaf tissue</tissue>
    </source>
</reference>
<dbReference type="EMBL" id="JAAALK010000283">
    <property type="protein sequence ID" value="KAG8071417.1"/>
    <property type="molecule type" value="Genomic_DNA"/>
</dbReference>
<gene>
    <name evidence="1" type="ORF">GUJ93_ZPchr0006g43133</name>
</gene>
<proteinExistence type="predicted"/>
<evidence type="ECO:0000313" key="2">
    <source>
        <dbReference type="Proteomes" id="UP000729402"/>
    </source>
</evidence>
<reference evidence="1" key="1">
    <citation type="journal article" date="2021" name="bioRxiv">
        <title>Whole Genome Assembly and Annotation of Northern Wild Rice, Zizania palustris L., Supports a Whole Genome Duplication in the Zizania Genus.</title>
        <authorList>
            <person name="Haas M."/>
            <person name="Kono T."/>
            <person name="Macchietto M."/>
            <person name="Millas R."/>
            <person name="McGilp L."/>
            <person name="Shao M."/>
            <person name="Duquette J."/>
            <person name="Hirsch C.N."/>
            <person name="Kimball J."/>
        </authorList>
    </citation>
    <scope>NUCLEOTIDE SEQUENCE</scope>
    <source>
        <tissue evidence="1">Fresh leaf tissue</tissue>
    </source>
</reference>
<dbReference type="Proteomes" id="UP000729402">
    <property type="component" value="Unassembled WGS sequence"/>
</dbReference>
<keyword evidence="2" id="KW-1185">Reference proteome</keyword>